<protein>
    <submittedName>
        <fullName evidence="3">Fatty acid desaturase</fullName>
    </submittedName>
</protein>
<reference evidence="3 4" key="1">
    <citation type="submission" date="2018-10" db="EMBL/GenBank/DDBJ databases">
        <title>Sinomicrobium pectinilyticum sp. nov., a pectinase-producing bacterium isolated from alkaline and saline soil, and emended description of the genus Sinomicrobium.</title>
        <authorList>
            <person name="Cheng B."/>
            <person name="Li C."/>
            <person name="Lai Q."/>
            <person name="Du M."/>
            <person name="Shao Z."/>
            <person name="Xu P."/>
            <person name="Yang C."/>
        </authorList>
    </citation>
    <scope>NUCLEOTIDE SEQUENCE [LARGE SCALE GENOMIC DNA]</scope>
    <source>
        <strain evidence="3 4">5DNS001</strain>
    </source>
</reference>
<comment type="caution">
    <text evidence="3">The sequence shown here is derived from an EMBL/GenBank/DDBJ whole genome shotgun (WGS) entry which is preliminary data.</text>
</comment>
<evidence type="ECO:0000313" key="3">
    <source>
        <dbReference type="EMBL" id="RNL77915.1"/>
    </source>
</evidence>
<dbReference type="OrthoDB" id="104711at2"/>
<evidence type="ECO:0000259" key="2">
    <source>
        <dbReference type="Pfam" id="PF00487"/>
    </source>
</evidence>
<dbReference type="InterPro" id="IPR005804">
    <property type="entry name" value="FA_desaturase_dom"/>
</dbReference>
<feature type="domain" description="Fatty acid desaturase" evidence="2">
    <location>
        <begin position="2"/>
        <end position="264"/>
    </location>
</feature>
<dbReference type="PANTHER" id="PTHR19353:SF19">
    <property type="entry name" value="DELTA(5) FATTY ACID DESATURASE C-RELATED"/>
    <property type="match status" value="1"/>
</dbReference>
<feature type="transmembrane region" description="Helical" evidence="1">
    <location>
        <begin position="129"/>
        <end position="150"/>
    </location>
</feature>
<gene>
    <name evidence="3" type="ORF">ED312_20620</name>
</gene>
<dbReference type="GO" id="GO:0008610">
    <property type="term" value="P:lipid biosynthetic process"/>
    <property type="evidence" value="ECO:0007669"/>
    <property type="project" value="UniProtKB-ARBA"/>
</dbReference>
<sequence length="291" mass="35292">MGLFLVIIFLTVIHEVAHDNVFRKKNWNRLFLYFFDILGANSYIWKKRHQIMHHNYPNLKGWDTDIEQSDLFKIYPDKHHTKFHRVQHHLMFLLYPLYLFNWLLVRDFKDFFSEERIIRKTVKIPRMEFAKLFFFKFLYTFYMFFVPWYFYSIPFMAVFAGFLLLTFTASVFALAVLLPPHANLENEFPEIGANLEVPSTWIEHQLRTTSDISTHNWFIDFFMGNFNYHVAHHLFPNLNYIYMKEATEEIAGYAQEHHLQYKQFTFAHALKNHYRLVRANALNQSVLEETF</sequence>
<dbReference type="GO" id="GO:0016020">
    <property type="term" value="C:membrane"/>
    <property type="evidence" value="ECO:0007669"/>
    <property type="project" value="TreeGrafter"/>
</dbReference>
<keyword evidence="1" id="KW-0472">Membrane</keyword>
<organism evidence="3 4">
    <name type="scientific">Sinomicrobium pectinilyticum</name>
    <dbReference type="NCBI Taxonomy" id="1084421"/>
    <lineage>
        <taxon>Bacteria</taxon>
        <taxon>Pseudomonadati</taxon>
        <taxon>Bacteroidota</taxon>
        <taxon>Flavobacteriia</taxon>
        <taxon>Flavobacteriales</taxon>
        <taxon>Flavobacteriaceae</taxon>
        <taxon>Sinomicrobium</taxon>
    </lineage>
</organism>
<accession>A0A3N0DQJ7</accession>
<name>A0A3N0DQJ7_SINP1</name>
<proteinExistence type="predicted"/>
<feature type="transmembrane region" description="Helical" evidence="1">
    <location>
        <begin position="156"/>
        <end position="178"/>
    </location>
</feature>
<keyword evidence="1" id="KW-0812">Transmembrane</keyword>
<dbReference type="PANTHER" id="PTHR19353">
    <property type="entry name" value="FATTY ACID DESATURASE 2"/>
    <property type="match status" value="1"/>
</dbReference>
<dbReference type="EMBL" id="RJTM01000156">
    <property type="protein sequence ID" value="RNL77915.1"/>
    <property type="molecule type" value="Genomic_DNA"/>
</dbReference>
<dbReference type="InterPro" id="IPR012171">
    <property type="entry name" value="Fatty_acid_desaturase"/>
</dbReference>
<dbReference type="GO" id="GO:0016717">
    <property type="term" value="F:oxidoreductase activity, acting on paired donors, with oxidation of a pair of donors resulting in the reduction of molecular oxygen to two molecules of water"/>
    <property type="evidence" value="ECO:0007669"/>
    <property type="project" value="TreeGrafter"/>
</dbReference>
<dbReference type="Proteomes" id="UP000267469">
    <property type="component" value="Unassembled WGS sequence"/>
</dbReference>
<keyword evidence="4" id="KW-1185">Reference proteome</keyword>
<evidence type="ECO:0000313" key="4">
    <source>
        <dbReference type="Proteomes" id="UP000267469"/>
    </source>
</evidence>
<dbReference type="Pfam" id="PF00487">
    <property type="entry name" value="FA_desaturase"/>
    <property type="match status" value="1"/>
</dbReference>
<evidence type="ECO:0000256" key="1">
    <source>
        <dbReference type="SAM" id="Phobius"/>
    </source>
</evidence>
<dbReference type="AlphaFoldDB" id="A0A3N0DQJ7"/>
<keyword evidence="1" id="KW-1133">Transmembrane helix</keyword>